<keyword evidence="2" id="KW-0547">Nucleotide-binding</keyword>
<dbReference type="InterPro" id="IPR003593">
    <property type="entry name" value="AAA+_ATPase"/>
</dbReference>
<evidence type="ECO:0000256" key="3">
    <source>
        <dbReference type="ARBA" id="ARBA00022840"/>
    </source>
</evidence>
<dbReference type="InterPro" id="IPR050319">
    <property type="entry name" value="ABC_transp_ATP-bind"/>
</dbReference>
<feature type="domain" description="ABC transporter" evidence="4">
    <location>
        <begin position="24"/>
        <end position="271"/>
    </location>
</feature>
<evidence type="ECO:0000259" key="4">
    <source>
        <dbReference type="PROSITE" id="PS50893"/>
    </source>
</evidence>
<comment type="caution">
    <text evidence="5">The sequence shown here is derived from an EMBL/GenBank/DDBJ whole genome shotgun (WGS) entry which is preliminary data.</text>
</comment>
<dbReference type="Proteomes" id="UP000234956">
    <property type="component" value="Unassembled WGS sequence"/>
</dbReference>
<evidence type="ECO:0000256" key="1">
    <source>
        <dbReference type="ARBA" id="ARBA00022448"/>
    </source>
</evidence>
<dbReference type="PANTHER" id="PTHR43776:SF8">
    <property type="entry name" value="ABC TRANSPORTER, ATP-BINDING PROTEIN"/>
    <property type="match status" value="1"/>
</dbReference>
<dbReference type="InterPro" id="IPR027417">
    <property type="entry name" value="P-loop_NTPase"/>
</dbReference>
<dbReference type="PROSITE" id="PS50893">
    <property type="entry name" value="ABC_TRANSPORTER_2"/>
    <property type="match status" value="1"/>
</dbReference>
<dbReference type="EMBL" id="PDFK01000003">
    <property type="protein sequence ID" value="PKU51436.1"/>
    <property type="molecule type" value="Genomic_DNA"/>
</dbReference>
<proteinExistence type="predicted"/>
<reference evidence="5 6" key="1">
    <citation type="submission" date="2017-10" db="EMBL/GenBank/DDBJ databases">
        <title>Draft genome of Lysinibacillus fusiformis strain Juneja, a laboratory-derived pathogen of Drosophila melanogaster.</title>
        <authorList>
            <person name="Smith B.R."/>
            <person name="Unckless R.L."/>
        </authorList>
    </citation>
    <scope>NUCLEOTIDE SEQUENCE [LARGE SCALE GENOMIC DNA]</scope>
    <source>
        <strain evidence="5 6">Juneja</strain>
    </source>
</reference>
<organism evidence="5 6">
    <name type="scientific">Lysinibacillus fusiformis</name>
    <dbReference type="NCBI Taxonomy" id="28031"/>
    <lineage>
        <taxon>Bacteria</taxon>
        <taxon>Bacillati</taxon>
        <taxon>Bacillota</taxon>
        <taxon>Bacilli</taxon>
        <taxon>Bacillales</taxon>
        <taxon>Bacillaceae</taxon>
        <taxon>Lysinibacillus</taxon>
    </lineage>
</organism>
<dbReference type="SMART" id="SM00382">
    <property type="entry name" value="AAA"/>
    <property type="match status" value="1"/>
</dbReference>
<evidence type="ECO:0000313" key="5">
    <source>
        <dbReference type="EMBL" id="PKU51436.1"/>
    </source>
</evidence>
<name>A0A2I0UZI5_9BACI</name>
<evidence type="ECO:0000256" key="2">
    <source>
        <dbReference type="ARBA" id="ARBA00022741"/>
    </source>
</evidence>
<evidence type="ECO:0000313" key="6">
    <source>
        <dbReference type="Proteomes" id="UP000234956"/>
    </source>
</evidence>
<dbReference type="GO" id="GO:0016887">
    <property type="term" value="F:ATP hydrolysis activity"/>
    <property type="evidence" value="ECO:0007669"/>
    <property type="project" value="InterPro"/>
</dbReference>
<dbReference type="AlphaFoldDB" id="A0A2I0UZI5"/>
<dbReference type="CDD" id="cd03257">
    <property type="entry name" value="ABC_NikE_OppD_transporters"/>
    <property type="match status" value="1"/>
</dbReference>
<dbReference type="GO" id="GO:0005524">
    <property type="term" value="F:ATP binding"/>
    <property type="evidence" value="ECO:0007669"/>
    <property type="project" value="UniProtKB-KW"/>
</dbReference>
<dbReference type="GO" id="GO:0055085">
    <property type="term" value="P:transmembrane transport"/>
    <property type="evidence" value="ECO:0007669"/>
    <property type="project" value="UniProtKB-ARBA"/>
</dbReference>
<dbReference type="SUPFAM" id="SSF52540">
    <property type="entry name" value="P-loop containing nucleoside triphosphate hydrolases"/>
    <property type="match status" value="1"/>
</dbReference>
<dbReference type="Pfam" id="PF00005">
    <property type="entry name" value="ABC_tran"/>
    <property type="match status" value="1"/>
</dbReference>
<protein>
    <submittedName>
        <fullName evidence="5">ABC transporter ATP-binding protein</fullName>
    </submittedName>
</protein>
<sequence>MPIQRNYYKQECYFRGEKMTLLDVKNIDMHYAQRPFLFQRKQEVPVLQKVSFSLQEGECLGIVGQSGSGKSTLGRIILGIERPTNGELLFQGVNLYEAPSKHKKRIRRDLQAVFQNSYHSFNPKQTIFEILEEPFLNFEHFSKTERQHKVRELLDCVELERAMAQNYPSQLSGGQQQRVNIARALALKPKLIVLDEAISSLDMILQKKIIQLLQTLQKERQLAYIFISHDLQATRFMSDRILVMQHGRLVEEIGKDGAYEHPASQQLYHAILPSHPRERKHKTK</sequence>
<gene>
    <name evidence="5" type="ORF">CRI88_12055</name>
</gene>
<dbReference type="InterPro" id="IPR003439">
    <property type="entry name" value="ABC_transporter-like_ATP-bd"/>
</dbReference>
<keyword evidence="3 5" id="KW-0067">ATP-binding</keyword>
<dbReference type="PANTHER" id="PTHR43776">
    <property type="entry name" value="TRANSPORT ATP-BINDING PROTEIN"/>
    <property type="match status" value="1"/>
</dbReference>
<dbReference type="Gene3D" id="3.40.50.300">
    <property type="entry name" value="P-loop containing nucleotide triphosphate hydrolases"/>
    <property type="match status" value="1"/>
</dbReference>
<keyword evidence="1" id="KW-0813">Transport</keyword>
<dbReference type="InterPro" id="IPR017871">
    <property type="entry name" value="ABC_transporter-like_CS"/>
</dbReference>
<dbReference type="PROSITE" id="PS00211">
    <property type="entry name" value="ABC_TRANSPORTER_1"/>
    <property type="match status" value="1"/>
</dbReference>
<accession>A0A2I0UZI5</accession>